<gene>
    <name evidence="2" type="ORF">Pcinc_016574</name>
</gene>
<proteinExistence type="predicted"/>
<dbReference type="Proteomes" id="UP001286313">
    <property type="component" value="Unassembled WGS sequence"/>
</dbReference>
<organism evidence="2 3">
    <name type="scientific">Petrolisthes cinctipes</name>
    <name type="common">Flat porcelain crab</name>
    <dbReference type="NCBI Taxonomy" id="88211"/>
    <lineage>
        <taxon>Eukaryota</taxon>
        <taxon>Metazoa</taxon>
        <taxon>Ecdysozoa</taxon>
        <taxon>Arthropoda</taxon>
        <taxon>Crustacea</taxon>
        <taxon>Multicrustacea</taxon>
        <taxon>Malacostraca</taxon>
        <taxon>Eumalacostraca</taxon>
        <taxon>Eucarida</taxon>
        <taxon>Decapoda</taxon>
        <taxon>Pleocyemata</taxon>
        <taxon>Anomura</taxon>
        <taxon>Galatheoidea</taxon>
        <taxon>Porcellanidae</taxon>
        <taxon>Petrolisthes</taxon>
    </lineage>
</organism>
<evidence type="ECO:0000256" key="1">
    <source>
        <dbReference type="SAM" id="Coils"/>
    </source>
</evidence>
<accession>A0AAE1FVV5</accession>
<protein>
    <submittedName>
        <fullName evidence="2">Uncharacterized protein</fullName>
    </submittedName>
</protein>
<evidence type="ECO:0000313" key="2">
    <source>
        <dbReference type="EMBL" id="KAK3878763.1"/>
    </source>
</evidence>
<dbReference type="EMBL" id="JAWQEG010001523">
    <property type="protein sequence ID" value="KAK3878763.1"/>
    <property type="molecule type" value="Genomic_DNA"/>
</dbReference>
<sequence>METQGVASERWAPLHLTSEQDAADFINSSPNPERVRALRREELLLVAQKLELAFESSNAFPLANLICHHLCGTDLYDFVERKDNISVESEWSVRSEVLGSPVVKNNQFGNDQAARDHEFRMLQLESEREERRAQLEFERERLESEREQKKLEFEQRKLELELEKHKVDHEP</sequence>
<reference evidence="2" key="1">
    <citation type="submission" date="2023-10" db="EMBL/GenBank/DDBJ databases">
        <title>Genome assemblies of two species of porcelain crab, Petrolisthes cinctipes and Petrolisthes manimaculis (Anomura: Porcellanidae).</title>
        <authorList>
            <person name="Angst P."/>
        </authorList>
    </citation>
    <scope>NUCLEOTIDE SEQUENCE</scope>
    <source>
        <strain evidence="2">PB745_01</strain>
        <tissue evidence="2">Gill</tissue>
    </source>
</reference>
<keyword evidence="3" id="KW-1185">Reference proteome</keyword>
<name>A0AAE1FVV5_PETCI</name>
<evidence type="ECO:0000313" key="3">
    <source>
        <dbReference type="Proteomes" id="UP001286313"/>
    </source>
</evidence>
<keyword evidence="1" id="KW-0175">Coiled coil</keyword>
<dbReference type="AlphaFoldDB" id="A0AAE1FVV5"/>
<feature type="coiled-coil region" evidence="1">
    <location>
        <begin position="121"/>
        <end position="168"/>
    </location>
</feature>
<comment type="caution">
    <text evidence="2">The sequence shown here is derived from an EMBL/GenBank/DDBJ whole genome shotgun (WGS) entry which is preliminary data.</text>
</comment>